<dbReference type="InterPro" id="IPR036423">
    <property type="entry name" value="SOD-like_Cu/Zn_dom_sf"/>
</dbReference>
<evidence type="ECO:0000259" key="2">
    <source>
        <dbReference type="Pfam" id="PF00080"/>
    </source>
</evidence>
<dbReference type="PANTHER" id="PTHR10003">
    <property type="entry name" value="SUPEROXIDE DISMUTASE CU-ZN -RELATED"/>
    <property type="match status" value="1"/>
</dbReference>
<dbReference type="Gene3D" id="2.60.40.200">
    <property type="entry name" value="Superoxide dismutase, copper/zinc binding domain"/>
    <property type="match status" value="1"/>
</dbReference>
<gene>
    <name evidence="3" type="ORF">AYI68_g3442</name>
</gene>
<dbReference type="InterPro" id="IPR001424">
    <property type="entry name" value="SOD_Cu_Zn_dom"/>
</dbReference>
<keyword evidence="4" id="KW-1185">Reference proteome</keyword>
<comment type="caution">
    <text evidence="3">The sequence shown here is derived from an EMBL/GenBank/DDBJ whole genome shotgun (WGS) entry which is preliminary data.</text>
</comment>
<dbReference type="EMBL" id="LSSL01001536">
    <property type="protein sequence ID" value="OLY82440.1"/>
    <property type="molecule type" value="Genomic_DNA"/>
</dbReference>
<dbReference type="STRING" id="133383.A0A1R0GZW2"/>
<dbReference type="OrthoDB" id="159229at2759"/>
<dbReference type="AlphaFoldDB" id="A0A1R0GZW2"/>
<dbReference type="Pfam" id="PF00080">
    <property type="entry name" value="Sod_Cu"/>
    <property type="match status" value="1"/>
</dbReference>
<proteinExistence type="predicted"/>
<reference evidence="3 4" key="1">
    <citation type="journal article" date="2016" name="Mol. Biol. Evol.">
        <title>Genome-Wide Survey of Gut Fungi (Harpellales) Reveals the First Horizontally Transferred Ubiquitin Gene from a Mosquito Host.</title>
        <authorList>
            <person name="Wang Y."/>
            <person name="White M.M."/>
            <person name="Kvist S."/>
            <person name="Moncalvo J.M."/>
        </authorList>
    </citation>
    <scope>NUCLEOTIDE SEQUENCE [LARGE SCALE GENOMIC DNA]</scope>
    <source>
        <strain evidence="3 4">ALG-7-W6</strain>
    </source>
</reference>
<feature type="domain" description="Superoxide dismutase copper/zinc binding" evidence="2">
    <location>
        <begin position="50"/>
        <end position="165"/>
    </location>
</feature>
<sequence>MFKTLALLALACSSTVMSTQYSRAIARTGGDQVSGEFIFYNKRVASDSNALQLQLDVTIKGMVPNSNYYYHVHVLPVPANGSCTATLGHFDPTGNNKMDGKYKCDPKNITGTCEYGDLTGYEGAATVAKAGDVYTASYGLQYLSLDSESANSIIGRSVVIHNSMDVRISCGNIITVTRKC</sequence>
<dbReference type="GO" id="GO:0006801">
    <property type="term" value="P:superoxide metabolic process"/>
    <property type="evidence" value="ECO:0007669"/>
    <property type="project" value="InterPro"/>
</dbReference>
<name>A0A1R0GZW2_9FUNG</name>
<feature type="chain" id="PRO_5012525723" evidence="1">
    <location>
        <begin position="19"/>
        <end position="180"/>
    </location>
</feature>
<dbReference type="SUPFAM" id="SSF49329">
    <property type="entry name" value="Cu,Zn superoxide dismutase-like"/>
    <property type="match status" value="1"/>
</dbReference>
<dbReference type="Proteomes" id="UP000187455">
    <property type="component" value="Unassembled WGS sequence"/>
</dbReference>
<dbReference type="InterPro" id="IPR024134">
    <property type="entry name" value="SOD_Cu/Zn_/chaperone"/>
</dbReference>
<dbReference type="GO" id="GO:0005507">
    <property type="term" value="F:copper ion binding"/>
    <property type="evidence" value="ECO:0007669"/>
    <property type="project" value="InterPro"/>
</dbReference>
<protein>
    <submittedName>
        <fullName evidence="3">Cell surface superoxide dismutase [Cu-Zn] 6</fullName>
    </submittedName>
</protein>
<accession>A0A1R0GZW2</accession>
<evidence type="ECO:0000313" key="4">
    <source>
        <dbReference type="Proteomes" id="UP000187455"/>
    </source>
</evidence>
<feature type="signal peptide" evidence="1">
    <location>
        <begin position="1"/>
        <end position="18"/>
    </location>
</feature>
<evidence type="ECO:0000313" key="3">
    <source>
        <dbReference type="EMBL" id="OLY82440.1"/>
    </source>
</evidence>
<evidence type="ECO:0000256" key="1">
    <source>
        <dbReference type="SAM" id="SignalP"/>
    </source>
</evidence>
<organism evidence="3 4">
    <name type="scientific">Smittium mucronatum</name>
    <dbReference type="NCBI Taxonomy" id="133383"/>
    <lineage>
        <taxon>Eukaryota</taxon>
        <taxon>Fungi</taxon>
        <taxon>Fungi incertae sedis</taxon>
        <taxon>Zoopagomycota</taxon>
        <taxon>Kickxellomycotina</taxon>
        <taxon>Harpellomycetes</taxon>
        <taxon>Harpellales</taxon>
        <taxon>Legeriomycetaceae</taxon>
        <taxon>Smittium</taxon>
    </lineage>
</organism>
<keyword evidence="1" id="KW-0732">Signal</keyword>